<evidence type="ECO:0000313" key="2">
    <source>
        <dbReference type="EMBL" id="CAF9936868.1"/>
    </source>
</evidence>
<dbReference type="AlphaFoldDB" id="A0A8H3GBS0"/>
<keyword evidence="1" id="KW-0812">Transmembrane</keyword>
<evidence type="ECO:0000256" key="1">
    <source>
        <dbReference type="SAM" id="Phobius"/>
    </source>
</evidence>
<keyword evidence="1" id="KW-1133">Transmembrane helix</keyword>
<reference evidence="2" key="1">
    <citation type="submission" date="2021-03" db="EMBL/GenBank/DDBJ databases">
        <authorList>
            <person name="Tagirdzhanova G."/>
        </authorList>
    </citation>
    <scope>NUCLEOTIDE SEQUENCE</scope>
</reference>
<sequence length="79" mass="8209">MDIREMLVAYASSGETFAASGALVGTIATVTLCMALDIAGESVLGRFMHTSGTADPAAEDLGFGAMGRFEVFMRVVTQS</sequence>
<protein>
    <submittedName>
        <fullName evidence="2">Uncharacterized protein</fullName>
    </submittedName>
</protein>
<keyword evidence="3" id="KW-1185">Reference proteome</keyword>
<dbReference type="Proteomes" id="UP000664534">
    <property type="component" value="Unassembled WGS sequence"/>
</dbReference>
<evidence type="ECO:0000313" key="3">
    <source>
        <dbReference type="Proteomes" id="UP000664534"/>
    </source>
</evidence>
<organism evidence="2 3">
    <name type="scientific">Imshaugia aleurites</name>
    <dbReference type="NCBI Taxonomy" id="172621"/>
    <lineage>
        <taxon>Eukaryota</taxon>
        <taxon>Fungi</taxon>
        <taxon>Dikarya</taxon>
        <taxon>Ascomycota</taxon>
        <taxon>Pezizomycotina</taxon>
        <taxon>Lecanoromycetes</taxon>
        <taxon>OSLEUM clade</taxon>
        <taxon>Lecanoromycetidae</taxon>
        <taxon>Lecanorales</taxon>
        <taxon>Lecanorineae</taxon>
        <taxon>Parmeliaceae</taxon>
        <taxon>Imshaugia</taxon>
    </lineage>
</organism>
<feature type="transmembrane region" description="Helical" evidence="1">
    <location>
        <begin position="17"/>
        <end position="39"/>
    </location>
</feature>
<comment type="caution">
    <text evidence="2">The sequence shown here is derived from an EMBL/GenBank/DDBJ whole genome shotgun (WGS) entry which is preliminary data.</text>
</comment>
<proteinExistence type="predicted"/>
<keyword evidence="1" id="KW-0472">Membrane</keyword>
<dbReference type="EMBL" id="CAJPDT010000095">
    <property type="protein sequence ID" value="CAF9936868.1"/>
    <property type="molecule type" value="Genomic_DNA"/>
</dbReference>
<gene>
    <name evidence="2" type="ORF">IMSHALPRED_010929</name>
</gene>
<accession>A0A8H3GBS0</accession>
<name>A0A8H3GBS0_9LECA</name>